<dbReference type="InterPro" id="IPR029052">
    <property type="entry name" value="Metallo-depent_PP-like"/>
</dbReference>
<comment type="subcellular location">
    <subcellularLocation>
        <location evidence="3">Chromosome</location>
    </subcellularLocation>
    <subcellularLocation>
        <location evidence="2 16">Nucleus</location>
    </subcellularLocation>
</comment>
<dbReference type="GO" id="GO:0030145">
    <property type="term" value="F:manganese ion binding"/>
    <property type="evidence" value="ECO:0007669"/>
    <property type="project" value="UniProtKB-UniRule"/>
</dbReference>
<reference evidence="20 21" key="1">
    <citation type="submission" date="2015-12" db="EMBL/GenBank/DDBJ databases">
        <title>The genome of Folsomia candida.</title>
        <authorList>
            <person name="Faddeeva A."/>
            <person name="Derks M.F."/>
            <person name="Anvar Y."/>
            <person name="Smit S."/>
            <person name="Van Straalen N."/>
            <person name="Roelofs D."/>
        </authorList>
    </citation>
    <scope>NUCLEOTIDE SEQUENCE [LARGE SCALE GENOMIC DNA]</scope>
    <source>
        <strain evidence="20 21">VU population</strain>
        <tissue evidence="20">Whole body</tissue>
    </source>
</reference>
<keyword evidence="15 16" id="KW-0469">Meiosis</keyword>
<feature type="compositionally biased region" description="Acidic residues" evidence="18">
    <location>
        <begin position="560"/>
        <end position="586"/>
    </location>
</feature>
<dbReference type="Proteomes" id="UP000198287">
    <property type="component" value="Unassembled WGS sequence"/>
</dbReference>
<keyword evidence="10 16" id="KW-0378">Hydrolase</keyword>
<evidence type="ECO:0000256" key="1">
    <source>
        <dbReference type="ARBA" id="ARBA00001936"/>
    </source>
</evidence>
<keyword evidence="6 16" id="KW-0540">Nuclease</keyword>
<dbReference type="GO" id="GO:0006303">
    <property type="term" value="P:double-strand break repair via nonhomologous end joining"/>
    <property type="evidence" value="ECO:0007669"/>
    <property type="project" value="TreeGrafter"/>
</dbReference>
<evidence type="ECO:0000256" key="5">
    <source>
        <dbReference type="ARBA" id="ARBA00022454"/>
    </source>
</evidence>
<dbReference type="GO" id="GO:0007095">
    <property type="term" value="P:mitotic G2 DNA damage checkpoint signaling"/>
    <property type="evidence" value="ECO:0007669"/>
    <property type="project" value="TreeGrafter"/>
</dbReference>
<evidence type="ECO:0000256" key="11">
    <source>
        <dbReference type="ARBA" id="ARBA00022839"/>
    </source>
</evidence>
<evidence type="ECO:0000256" key="13">
    <source>
        <dbReference type="ARBA" id="ARBA00023211"/>
    </source>
</evidence>
<accession>A0A226E349</accession>
<evidence type="ECO:0000313" key="21">
    <source>
        <dbReference type="Proteomes" id="UP000198287"/>
    </source>
</evidence>
<dbReference type="EMBL" id="LNIX01000007">
    <property type="protein sequence ID" value="OXA51698.1"/>
    <property type="molecule type" value="Genomic_DNA"/>
</dbReference>
<evidence type="ECO:0000256" key="14">
    <source>
        <dbReference type="ARBA" id="ARBA00023242"/>
    </source>
</evidence>
<comment type="function">
    <text evidence="16">Core component of the MRN complex, which plays a central role in double-strand break (DSB) repair, DNA recombination, maintenance of telomere integrity and meiosis. The MRN complex is involved in the repair of DNA double-strand breaks (DSBs) via homologous recombination (HR), an error-free mechanism which primarily occurs during S and G2 phases. The complex (1) mediates the end resection of damaged DNA, which generates proper single-stranded DNA, a key initial steps in HR, and is (2) required for the recruitment of other repair factors and efficient activation of ATM and ATR upon DNA damage. Within the MRN complex, MRE11 possesses both single-strand endonuclease activity and double-strand-specific 3'-5' exonuclease activity. MRE11 first endonucleolytically cleaves the 5' strand at DNA DSB ends to prevent non-homologous end joining (NHEJ) and licence HR. It then generates a single-stranded DNA gap via 3' to 5' exonucleolytic degradation, which is required for single-strand invasion and recombination.</text>
</comment>
<keyword evidence="8 16" id="KW-0255">Endonuclease</keyword>
<keyword evidence="9 16" id="KW-0227">DNA damage</keyword>
<dbReference type="FunFam" id="3.60.21.10:FF:000011">
    <property type="entry name" value="Double-strand break repair protein"/>
    <property type="match status" value="1"/>
</dbReference>
<dbReference type="InterPro" id="IPR038487">
    <property type="entry name" value="Mre11_capping_dom"/>
</dbReference>
<name>A0A226E349_FOLCA</name>
<evidence type="ECO:0000256" key="17">
    <source>
        <dbReference type="PIRSR" id="PIRSR000882-1"/>
    </source>
</evidence>
<dbReference type="InterPro" id="IPR041796">
    <property type="entry name" value="Mre11_N"/>
</dbReference>
<feature type="active site" description="Proton donor" evidence="17">
    <location>
        <position position="144"/>
    </location>
</feature>
<dbReference type="GO" id="GO:0008296">
    <property type="term" value="F:3'-5'-DNA exonuclease activity"/>
    <property type="evidence" value="ECO:0007669"/>
    <property type="project" value="InterPro"/>
</dbReference>
<protein>
    <recommendedName>
        <fullName evidence="16">Double-strand break repair protein</fullName>
    </recommendedName>
</protein>
<keyword evidence="12 16" id="KW-0234">DNA repair</keyword>
<dbReference type="SMART" id="SM01347">
    <property type="entry name" value="Mre11_DNA_bind"/>
    <property type="match status" value="1"/>
</dbReference>
<keyword evidence="11 16" id="KW-0269">Exonuclease</keyword>
<dbReference type="Gene3D" id="3.30.110.110">
    <property type="entry name" value="Mre11, capping domain"/>
    <property type="match status" value="1"/>
</dbReference>
<dbReference type="STRING" id="158441.A0A226E349"/>
<gene>
    <name evidence="20" type="ORF">Fcan01_13444</name>
</gene>
<dbReference type="PANTHER" id="PTHR10139">
    <property type="entry name" value="DOUBLE-STRAND BREAK REPAIR PROTEIN MRE11"/>
    <property type="match status" value="1"/>
</dbReference>
<evidence type="ECO:0000256" key="12">
    <source>
        <dbReference type="ARBA" id="ARBA00023204"/>
    </source>
</evidence>
<dbReference type="PANTHER" id="PTHR10139:SF1">
    <property type="entry name" value="DOUBLE-STRAND BREAK REPAIR PROTEIN MRE11"/>
    <property type="match status" value="1"/>
</dbReference>
<dbReference type="CDD" id="cd00840">
    <property type="entry name" value="MPP_Mre11_N"/>
    <property type="match status" value="1"/>
</dbReference>
<evidence type="ECO:0000313" key="20">
    <source>
        <dbReference type="EMBL" id="OXA51698.1"/>
    </source>
</evidence>
<comment type="similarity">
    <text evidence="4 16">Belongs to the MRE11/RAD32 family.</text>
</comment>
<dbReference type="OrthoDB" id="30417at2759"/>
<evidence type="ECO:0000256" key="9">
    <source>
        <dbReference type="ARBA" id="ARBA00022763"/>
    </source>
</evidence>
<feature type="region of interest" description="Disordered" evidence="18">
    <location>
        <begin position="530"/>
        <end position="672"/>
    </location>
</feature>
<keyword evidence="14 16" id="KW-0539">Nucleus</keyword>
<keyword evidence="13 16" id="KW-0464">Manganese</keyword>
<dbReference type="SUPFAM" id="SSF56300">
    <property type="entry name" value="Metallo-dependent phosphatases"/>
    <property type="match status" value="1"/>
</dbReference>
<dbReference type="InterPro" id="IPR004843">
    <property type="entry name" value="Calcineurin-like_PHP"/>
</dbReference>
<evidence type="ECO:0000256" key="7">
    <source>
        <dbReference type="ARBA" id="ARBA00022723"/>
    </source>
</evidence>
<dbReference type="InterPro" id="IPR007281">
    <property type="entry name" value="Mre11_DNA-bd"/>
</dbReference>
<dbReference type="GO" id="GO:0031573">
    <property type="term" value="P:mitotic intra-S DNA damage checkpoint signaling"/>
    <property type="evidence" value="ECO:0007669"/>
    <property type="project" value="TreeGrafter"/>
</dbReference>
<keyword evidence="7" id="KW-0479">Metal-binding</keyword>
<evidence type="ECO:0000256" key="3">
    <source>
        <dbReference type="ARBA" id="ARBA00004286"/>
    </source>
</evidence>
<evidence type="ECO:0000256" key="10">
    <source>
        <dbReference type="ARBA" id="ARBA00022801"/>
    </source>
</evidence>
<proteinExistence type="inferred from homology"/>
<organism evidence="20 21">
    <name type="scientific">Folsomia candida</name>
    <name type="common">Springtail</name>
    <dbReference type="NCBI Taxonomy" id="158441"/>
    <lineage>
        <taxon>Eukaryota</taxon>
        <taxon>Metazoa</taxon>
        <taxon>Ecdysozoa</taxon>
        <taxon>Arthropoda</taxon>
        <taxon>Hexapoda</taxon>
        <taxon>Collembola</taxon>
        <taxon>Entomobryomorpha</taxon>
        <taxon>Isotomoidea</taxon>
        <taxon>Isotomidae</taxon>
        <taxon>Proisotominae</taxon>
        <taxon>Folsomia</taxon>
    </lineage>
</organism>
<comment type="caution">
    <text evidence="20">The sequence shown here is derived from an EMBL/GenBank/DDBJ whole genome shotgun (WGS) entry which is preliminary data.</text>
</comment>
<dbReference type="Pfam" id="PF00149">
    <property type="entry name" value="Metallophos"/>
    <property type="match status" value="1"/>
</dbReference>
<dbReference type="AlphaFoldDB" id="A0A226E349"/>
<dbReference type="InterPro" id="IPR003701">
    <property type="entry name" value="Mre11"/>
</dbReference>
<evidence type="ECO:0000256" key="6">
    <source>
        <dbReference type="ARBA" id="ARBA00022722"/>
    </source>
</evidence>
<sequence length="694" mass="78088">MEDSLYLSGCPSDTCFTSTGDLREEDSFKILIASDIHLGFCDNNPARENDSFVTFEEILQVGRDENVDFVLLGGDLFHENKPKPATLQRAIEILRKYCLGNKPVEFEYLGDPSVDFPNQDEPEVNFMNPDINIAMPVFTIHGNHDDPVGTKKTSAVDHLVAAKLLNHFGQWDDLNEINVKAVPFIKGNTKLALFGLGNLKDERLYRLIRDNHVKFIRPKETNNEWFNIFVLHQNRAAHGPKNYIPESFIPYFFDLAIWGHEHECRIDPEPTTGEGNTYIIQPGSPVATSLCPGEAREKHVGILSLNKRRFKLQKRKLETVRPMMLADFDLRDILPTLVIGKDKELAQAVEAYIESEVEKLIEDAAELHTGNPLQPTEPLVRVRIFHENNPETFQQVRFAQKFTGRIVNEDIVMFKKAPSTRTGTTQMDFGDMENEFRQRDKGPDLDSHVEAIVETFFKNARENGDSENILEILSERGLSEAVKASVEKDDKEAISLVVDQQLEAVCRSLIRKEVTDEDFEEQLENFRKERLSKPEEDGQDAFNLLRSRPTKKSNRRDDDSGGEIEDDEEDEEPFIEDFDDEDDDDDQRSIVRPAPRGKTASKSRANGASSSRGRGGRGRGKNISNDDSDSPGAVRGGRGSRSRGGPTSSRGRGRGGKKADAVSPAGRMVQTTLNVHIRKSPRKGGMVFDVSDSD</sequence>
<dbReference type="GO" id="GO:0042138">
    <property type="term" value="P:meiotic DNA double-strand break formation"/>
    <property type="evidence" value="ECO:0007669"/>
    <property type="project" value="TreeGrafter"/>
</dbReference>
<dbReference type="GO" id="GO:0000723">
    <property type="term" value="P:telomere maintenance"/>
    <property type="evidence" value="ECO:0007669"/>
    <property type="project" value="TreeGrafter"/>
</dbReference>
<evidence type="ECO:0000256" key="4">
    <source>
        <dbReference type="ARBA" id="ARBA00009028"/>
    </source>
</evidence>
<dbReference type="GO" id="GO:0000014">
    <property type="term" value="F:single-stranded DNA endodeoxyribonuclease activity"/>
    <property type="evidence" value="ECO:0007669"/>
    <property type="project" value="TreeGrafter"/>
</dbReference>
<dbReference type="PIRSF" id="PIRSF000882">
    <property type="entry name" value="DSB_repair_MRE11"/>
    <property type="match status" value="1"/>
</dbReference>
<keyword evidence="5" id="KW-0158">Chromosome</keyword>
<feature type="domain" description="Mre11 DNA-binding" evidence="19">
    <location>
        <begin position="310"/>
        <end position="485"/>
    </location>
</feature>
<feature type="compositionally biased region" description="Low complexity" evidence="18">
    <location>
        <begin position="602"/>
        <end position="612"/>
    </location>
</feature>
<dbReference type="Gene3D" id="3.60.21.10">
    <property type="match status" value="1"/>
</dbReference>
<keyword evidence="21" id="KW-1185">Reference proteome</keyword>
<dbReference type="OMA" id="ESCMFNA"/>
<dbReference type="GO" id="GO:0097552">
    <property type="term" value="P:mitochondrial double-strand break repair via homologous recombination"/>
    <property type="evidence" value="ECO:0007669"/>
    <property type="project" value="TreeGrafter"/>
</dbReference>
<dbReference type="Pfam" id="PF04152">
    <property type="entry name" value="Mre11_DNA_bind"/>
    <property type="match status" value="1"/>
</dbReference>
<evidence type="ECO:0000256" key="2">
    <source>
        <dbReference type="ARBA" id="ARBA00004123"/>
    </source>
</evidence>
<dbReference type="GO" id="GO:0030870">
    <property type="term" value="C:Mre11 complex"/>
    <property type="evidence" value="ECO:0007669"/>
    <property type="project" value="UniProtKB-UniRule"/>
</dbReference>
<dbReference type="GO" id="GO:0035861">
    <property type="term" value="C:site of double-strand break"/>
    <property type="evidence" value="ECO:0007669"/>
    <property type="project" value="TreeGrafter"/>
</dbReference>
<evidence type="ECO:0000256" key="15">
    <source>
        <dbReference type="ARBA" id="ARBA00023254"/>
    </source>
</evidence>
<evidence type="ECO:0000256" key="18">
    <source>
        <dbReference type="SAM" id="MobiDB-lite"/>
    </source>
</evidence>
<evidence type="ECO:0000256" key="16">
    <source>
        <dbReference type="PIRNR" id="PIRNR000882"/>
    </source>
</evidence>
<comment type="cofactor">
    <cofactor evidence="1 16">
        <name>Mn(2+)</name>
        <dbReference type="ChEBI" id="CHEBI:29035"/>
    </cofactor>
</comment>
<evidence type="ECO:0000256" key="8">
    <source>
        <dbReference type="ARBA" id="ARBA00022759"/>
    </source>
</evidence>
<evidence type="ECO:0000259" key="19">
    <source>
        <dbReference type="SMART" id="SM01347"/>
    </source>
</evidence>
<dbReference type="GO" id="GO:0000724">
    <property type="term" value="P:double-strand break repair via homologous recombination"/>
    <property type="evidence" value="ECO:0007669"/>
    <property type="project" value="TreeGrafter"/>
</dbReference>